<dbReference type="SUPFAM" id="SSF53300">
    <property type="entry name" value="vWA-like"/>
    <property type="match status" value="1"/>
</dbReference>
<name>A0ABT4RK02_9ACTN</name>
<dbReference type="InterPro" id="IPR036465">
    <property type="entry name" value="vWFA_dom_sf"/>
</dbReference>
<dbReference type="EMBL" id="JAPCID010000018">
    <property type="protein sequence ID" value="MDA0138666.1"/>
    <property type="molecule type" value="Genomic_DNA"/>
</dbReference>
<dbReference type="Proteomes" id="UP001147700">
    <property type="component" value="Unassembled WGS sequence"/>
</dbReference>
<keyword evidence="3" id="KW-1185">Reference proteome</keyword>
<dbReference type="InterPro" id="IPR002881">
    <property type="entry name" value="DUF58"/>
</dbReference>
<sequence length="301" mass="32288">MSTLVSSPPGSQGPGPMQAALVEALDLVLASRAAGPLPGERRAVGLGLGTELAQIRPYQVGDDVRTLDAAASARTGLPHVRDHVPERTLTTWLLVDVSASMAFGTADRLKSDVAEGVALVLGRLAVRRAGRIGLLTCGAPEPQQMAPSAGRSALVQLRRSLAKGVAADGHAPEDALEQGMRRVNRLARGHSLVVVVSDFREESRWARALRALGARHDVLAVEVFDPRETELPDVGHLTLVDPETGQRVEADSSSAELRRRFAAAELARRDGLKSHLRRARARHVEVGTDQDWLRALGRSLR</sequence>
<comment type="caution">
    <text evidence="2">The sequence shown here is derived from an EMBL/GenBank/DDBJ whole genome shotgun (WGS) entry which is preliminary data.</text>
</comment>
<dbReference type="Gene3D" id="3.40.50.410">
    <property type="entry name" value="von Willebrand factor, type A domain"/>
    <property type="match status" value="1"/>
</dbReference>
<gene>
    <name evidence="2" type="ORF">OJ962_14275</name>
</gene>
<dbReference type="RefSeq" id="WP_202957469.1">
    <property type="nucleotide sequence ID" value="NZ_JAPCID010000018.1"/>
</dbReference>
<dbReference type="Pfam" id="PF01882">
    <property type="entry name" value="DUF58"/>
    <property type="match status" value="1"/>
</dbReference>
<evidence type="ECO:0000313" key="3">
    <source>
        <dbReference type="Proteomes" id="UP001147700"/>
    </source>
</evidence>
<evidence type="ECO:0000313" key="2">
    <source>
        <dbReference type="EMBL" id="MDA0138666.1"/>
    </source>
</evidence>
<feature type="domain" description="DUF58" evidence="1">
    <location>
        <begin position="54"/>
        <end position="269"/>
    </location>
</feature>
<protein>
    <submittedName>
        <fullName evidence="2">DUF58 domain-containing protein</fullName>
    </submittedName>
</protein>
<evidence type="ECO:0000259" key="1">
    <source>
        <dbReference type="Pfam" id="PF01882"/>
    </source>
</evidence>
<accession>A0ABT4RK02</accession>
<dbReference type="PANTHER" id="PTHR33608">
    <property type="entry name" value="BLL2464 PROTEIN"/>
    <property type="match status" value="1"/>
</dbReference>
<dbReference type="PANTHER" id="PTHR33608:SF6">
    <property type="entry name" value="BLL2464 PROTEIN"/>
    <property type="match status" value="1"/>
</dbReference>
<organism evidence="2 3">
    <name type="scientific">Solirubrobacter deserti</name>
    <dbReference type="NCBI Taxonomy" id="2282478"/>
    <lineage>
        <taxon>Bacteria</taxon>
        <taxon>Bacillati</taxon>
        <taxon>Actinomycetota</taxon>
        <taxon>Thermoleophilia</taxon>
        <taxon>Solirubrobacterales</taxon>
        <taxon>Solirubrobacteraceae</taxon>
        <taxon>Solirubrobacter</taxon>
    </lineage>
</organism>
<reference evidence="2" key="1">
    <citation type="submission" date="2022-10" db="EMBL/GenBank/DDBJ databases">
        <title>The WGS of Solirubrobacter sp. CPCC 204708.</title>
        <authorList>
            <person name="Jiang Z."/>
        </authorList>
    </citation>
    <scope>NUCLEOTIDE SEQUENCE</scope>
    <source>
        <strain evidence="2">CPCC 204708</strain>
    </source>
</reference>
<proteinExistence type="predicted"/>